<keyword evidence="3" id="KW-1185">Reference proteome</keyword>
<dbReference type="EMBL" id="MU004620">
    <property type="protein sequence ID" value="KAF2647440.1"/>
    <property type="molecule type" value="Genomic_DNA"/>
</dbReference>
<organism evidence="2 3">
    <name type="scientific">Lophiostoma macrostomum CBS 122681</name>
    <dbReference type="NCBI Taxonomy" id="1314788"/>
    <lineage>
        <taxon>Eukaryota</taxon>
        <taxon>Fungi</taxon>
        <taxon>Dikarya</taxon>
        <taxon>Ascomycota</taxon>
        <taxon>Pezizomycotina</taxon>
        <taxon>Dothideomycetes</taxon>
        <taxon>Pleosporomycetidae</taxon>
        <taxon>Pleosporales</taxon>
        <taxon>Lophiostomataceae</taxon>
        <taxon>Lophiostoma</taxon>
    </lineage>
</organism>
<reference evidence="2" key="1">
    <citation type="journal article" date="2020" name="Stud. Mycol.">
        <title>101 Dothideomycetes genomes: a test case for predicting lifestyles and emergence of pathogens.</title>
        <authorList>
            <person name="Haridas S."/>
            <person name="Albert R."/>
            <person name="Binder M."/>
            <person name="Bloem J."/>
            <person name="Labutti K."/>
            <person name="Salamov A."/>
            <person name="Andreopoulos B."/>
            <person name="Baker S."/>
            <person name="Barry K."/>
            <person name="Bills G."/>
            <person name="Bluhm B."/>
            <person name="Cannon C."/>
            <person name="Castanera R."/>
            <person name="Culley D."/>
            <person name="Daum C."/>
            <person name="Ezra D."/>
            <person name="Gonzalez J."/>
            <person name="Henrissat B."/>
            <person name="Kuo A."/>
            <person name="Liang C."/>
            <person name="Lipzen A."/>
            <person name="Lutzoni F."/>
            <person name="Magnuson J."/>
            <person name="Mondo S."/>
            <person name="Nolan M."/>
            <person name="Ohm R."/>
            <person name="Pangilinan J."/>
            <person name="Park H.-J."/>
            <person name="Ramirez L."/>
            <person name="Alfaro M."/>
            <person name="Sun H."/>
            <person name="Tritt A."/>
            <person name="Yoshinaga Y."/>
            <person name="Zwiers L.-H."/>
            <person name="Turgeon B."/>
            <person name="Goodwin S."/>
            <person name="Spatafora J."/>
            <person name="Crous P."/>
            <person name="Grigoriev I."/>
        </authorList>
    </citation>
    <scope>NUCLEOTIDE SEQUENCE</scope>
    <source>
        <strain evidence="2">CBS 122681</strain>
    </source>
</reference>
<evidence type="ECO:0000313" key="3">
    <source>
        <dbReference type="Proteomes" id="UP000799324"/>
    </source>
</evidence>
<dbReference type="AlphaFoldDB" id="A0A6A6SIP2"/>
<proteinExistence type="predicted"/>
<name>A0A6A6SIP2_9PLEO</name>
<evidence type="ECO:0000313" key="2">
    <source>
        <dbReference type="EMBL" id="KAF2647440.1"/>
    </source>
</evidence>
<sequence length="390" mass="44124">MAPTVSSSIRRSTARSLASYLKSSQSSRRHVPPTAHCSNSPAIAATDPNHTARLWRSVMSYSGTAPWTSSSASVFTTSVLEPHGITIEEFGANQNLGSHFNIEHLPVDPSARLDHYKSQFPSRVWVQPDMECVRTEYDAMYRYRMNEAEHRAYALYALFLDEPRYPGLLEGAGDLKWLPSRMIKLEKKPDKRHWQSPPPVTPPSKSFDWDVCPDCAYHVSLQAFSPAFRRTIKHHVASAQERAVCPYFTIEFKKDGEGEQTAMHHLAVASSIALYNRFCLKAVTRQLGGKKWSADDREQMRHYALTFCGSLWDLYCMVPKTFGFWTGCTMQFISVGDCYFHQDVEKQVGVINDVHYWGLAVHGQSCEQDIVDKICSFSGADMSGIMLMKE</sequence>
<feature type="region of interest" description="Disordered" evidence="1">
    <location>
        <begin position="23"/>
        <end position="45"/>
    </location>
</feature>
<dbReference type="OrthoDB" id="5426911at2759"/>
<dbReference type="Proteomes" id="UP000799324">
    <property type="component" value="Unassembled WGS sequence"/>
</dbReference>
<protein>
    <submittedName>
        <fullName evidence="2">Uncharacterized protein</fullName>
    </submittedName>
</protein>
<gene>
    <name evidence="2" type="ORF">K491DRAFT_699635</name>
</gene>
<evidence type="ECO:0000256" key="1">
    <source>
        <dbReference type="SAM" id="MobiDB-lite"/>
    </source>
</evidence>
<accession>A0A6A6SIP2</accession>